<evidence type="ECO:0000313" key="3">
    <source>
        <dbReference type="Proteomes" id="UP001157134"/>
    </source>
</evidence>
<dbReference type="EMBL" id="BSSV01000001">
    <property type="protein sequence ID" value="GLX84445.1"/>
    <property type="molecule type" value="Genomic_DNA"/>
</dbReference>
<comment type="caution">
    <text evidence="2">The sequence shown here is derived from an EMBL/GenBank/DDBJ whole genome shotgun (WGS) entry which is preliminary data.</text>
</comment>
<feature type="signal peptide" evidence="1">
    <location>
        <begin position="1"/>
        <end position="18"/>
    </location>
</feature>
<protein>
    <recommendedName>
        <fullName evidence="4">Lipoprotein</fullName>
    </recommendedName>
</protein>
<evidence type="ECO:0008006" key="4">
    <source>
        <dbReference type="Google" id="ProtNLM"/>
    </source>
</evidence>
<proteinExistence type="predicted"/>
<sequence>MFKNFITLLMVLGLNACANMTFKGMYEMATFDLFELDPSQLKIAIRTDKQLHIKQGNVVINLSFISDDETLYIDEKLLPEVRQKMPISGELSDGIKSNEQVTIFNLASKDAAIMRDAILQAKEYKESGRTGVGSFGISIEDVCFNEESLINADIDILVQKSVDDDYFMFLENLNLKQLTKTDPSNKEAMESLFCKTSNALNDEG</sequence>
<name>A0ABQ6HCH9_9GAMM</name>
<keyword evidence="1" id="KW-0732">Signal</keyword>
<gene>
    <name evidence="2" type="ORF">tloyanaT_06970</name>
</gene>
<accession>A0ABQ6HCH9</accession>
<evidence type="ECO:0000313" key="2">
    <source>
        <dbReference type="EMBL" id="GLX84445.1"/>
    </source>
</evidence>
<dbReference type="Proteomes" id="UP001157134">
    <property type="component" value="Unassembled WGS sequence"/>
</dbReference>
<organism evidence="2 3">
    <name type="scientific">Thalassotalea loyana</name>
    <dbReference type="NCBI Taxonomy" id="280483"/>
    <lineage>
        <taxon>Bacteria</taxon>
        <taxon>Pseudomonadati</taxon>
        <taxon>Pseudomonadota</taxon>
        <taxon>Gammaproteobacteria</taxon>
        <taxon>Alteromonadales</taxon>
        <taxon>Colwelliaceae</taxon>
        <taxon>Thalassotalea</taxon>
    </lineage>
</organism>
<feature type="chain" id="PRO_5046811455" description="Lipoprotein" evidence="1">
    <location>
        <begin position="19"/>
        <end position="204"/>
    </location>
</feature>
<evidence type="ECO:0000256" key="1">
    <source>
        <dbReference type="SAM" id="SignalP"/>
    </source>
</evidence>
<keyword evidence="3" id="KW-1185">Reference proteome</keyword>
<reference evidence="2 3" key="1">
    <citation type="submission" date="2023-03" db="EMBL/GenBank/DDBJ databases">
        <title>Thalassotalea loyana LMG 22536T draft genome sequence.</title>
        <authorList>
            <person name="Sawabe T."/>
        </authorList>
    </citation>
    <scope>NUCLEOTIDE SEQUENCE [LARGE SCALE GENOMIC DNA]</scope>
    <source>
        <strain evidence="2 3">LMG 22536</strain>
    </source>
</reference>